<evidence type="ECO:0000313" key="3">
    <source>
        <dbReference type="Proteomes" id="UP000663828"/>
    </source>
</evidence>
<proteinExistence type="predicted"/>
<organism evidence="1 3">
    <name type="scientific">Adineta ricciae</name>
    <name type="common">Rotifer</name>
    <dbReference type="NCBI Taxonomy" id="249248"/>
    <lineage>
        <taxon>Eukaryota</taxon>
        <taxon>Metazoa</taxon>
        <taxon>Spiralia</taxon>
        <taxon>Gnathifera</taxon>
        <taxon>Rotifera</taxon>
        <taxon>Eurotatoria</taxon>
        <taxon>Bdelloidea</taxon>
        <taxon>Adinetida</taxon>
        <taxon>Adinetidae</taxon>
        <taxon>Adineta</taxon>
    </lineage>
</organism>
<dbReference type="AlphaFoldDB" id="A0A813TI00"/>
<dbReference type="Proteomes" id="UP000663852">
    <property type="component" value="Unassembled WGS sequence"/>
</dbReference>
<sequence length="114" mass="13317">MLVFNTFCDKFIFRTANKLWTHLRNNDQHLFDFTPRTPVPFKPPDANMSRVRFAGIFKQVTSIGPCYDYIPALYNVYLSLHYYVCNNFGRSISVTSEKYATLFISNTKSPEQKT</sequence>
<protein>
    <submittedName>
        <fullName evidence="1">Uncharacterized protein</fullName>
    </submittedName>
</protein>
<evidence type="ECO:0000313" key="1">
    <source>
        <dbReference type="EMBL" id="CAF0810022.1"/>
    </source>
</evidence>
<reference evidence="1" key="1">
    <citation type="submission" date="2021-02" db="EMBL/GenBank/DDBJ databases">
        <authorList>
            <person name="Nowell W R."/>
        </authorList>
    </citation>
    <scope>NUCLEOTIDE SEQUENCE</scope>
</reference>
<dbReference type="EMBL" id="CAJNOJ010000298">
    <property type="protein sequence ID" value="CAF1380003.1"/>
    <property type="molecule type" value="Genomic_DNA"/>
</dbReference>
<keyword evidence="3" id="KW-1185">Reference proteome</keyword>
<gene>
    <name evidence="2" type="ORF">EDS130_LOCUS34871</name>
    <name evidence="1" type="ORF">XAT740_LOCUS3415</name>
</gene>
<dbReference type="EMBL" id="CAJNOR010000130">
    <property type="protein sequence ID" value="CAF0810022.1"/>
    <property type="molecule type" value="Genomic_DNA"/>
</dbReference>
<evidence type="ECO:0000313" key="2">
    <source>
        <dbReference type="EMBL" id="CAF1380003.1"/>
    </source>
</evidence>
<comment type="caution">
    <text evidence="1">The sequence shown here is derived from an EMBL/GenBank/DDBJ whole genome shotgun (WGS) entry which is preliminary data.</text>
</comment>
<name>A0A813TI00_ADIRI</name>
<accession>A0A813TI00</accession>
<dbReference type="Proteomes" id="UP000663828">
    <property type="component" value="Unassembled WGS sequence"/>
</dbReference>